<dbReference type="AlphaFoldDB" id="X1FKX6"/>
<gene>
    <name evidence="1" type="ORF">S03H2_17192</name>
</gene>
<name>X1FKX6_9ZZZZ</name>
<organism evidence="1">
    <name type="scientific">marine sediment metagenome</name>
    <dbReference type="NCBI Taxonomy" id="412755"/>
    <lineage>
        <taxon>unclassified sequences</taxon>
        <taxon>metagenomes</taxon>
        <taxon>ecological metagenomes</taxon>
    </lineage>
</organism>
<proteinExistence type="predicted"/>
<reference evidence="1" key="1">
    <citation type="journal article" date="2014" name="Front. Microbiol.">
        <title>High frequency of phylogenetically diverse reductive dehalogenase-homologous genes in deep subseafloor sedimentary metagenomes.</title>
        <authorList>
            <person name="Kawai M."/>
            <person name="Futagami T."/>
            <person name="Toyoda A."/>
            <person name="Takaki Y."/>
            <person name="Nishi S."/>
            <person name="Hori S."/>
            <person name="Arai W."/>
            <person name="Tsubouchi T."/>
            <person name="Morono Y."/>
            <person name="Uchiyama I."/>
            <person name="Ito T."/>
            <person name="Fujiyama A."/>
            <person name="Inagaki F."/>
            <person name="Takami H."/>
        </authorList>
    </citation>
    <scope>NUCLEOTIDE SEQUENCE</scope>
    <source>
        <strain evidence="1">Expedition CK06-06</strain>
    </source>
</reference>
<sequence length="141" mass="15148">MPEFNLDTLLKQITTAQEKANTANLERYGELLVHLDGLAKQIGVEGTYGQAMKQLETLGTAGRTQIAEQATKAQAATEQDLMTRGLASTTIRTAARGAISRDAERARQELEERVTTSKAGLLTQRAGAELQIGGMRAGVMC</sequence>
<comment type="caution">
    <text evidence="1">The sequence shown here is derived from an EMBL/GenBank/DDBJ whole genome shotgun (WGS) entry which is preliminary data.</text>
</comment>
<accession>X1FKX6</accession>
<protein>
    <submittedName>
        <fullName evidence="1">Uncharacterized protein</fullName>
    </submittedName>
</protein>
<evidence type="ECO:0000313" key="1">
    <source>
        <dbReference type="EMBL" id="GAH45607.1"/>
    </source>
</evidence>
<dbReference type="EMBL" id="BARU01008844">
    <property type="protein sequence ID" value="GAH45607.1"/>
    <property type="molecule type" value="Genomic_DNA"/>
</dbReference>